<dbReference type="SUPFAM" id="SSF53756">
    <property type="entry name" value="UDP-Glycosyltransferase/glycogen phosphorylase"/>
    <property type="match status" value="1"/>
</dbReference>
<gene>
    <name evidence="2" type="ORF">BUL40_07665</name>
</gene>
<keyword evidence="3" id="KW-1185">Reference proteome</keyword>
<keyword evidence="2" id="KW-0808">Transferase</keyword>
<dbReference type="Gene3D" id="3.40.50.2000">
    <property type="entry name" value="Glycogen Phosphorylase B"/>
    <property type="match status" value="2"/>
</dbReference>
<comment type="caution">
    <text evidence="2">The sequence shown here is derived from an EMBL/GenBank/DDBJ whole genome shotgun (WGS) entry which is preliminary data.</text>
</comment>
<dbReference type="InterPro" id="IPR028098">
    <property type="entry name" value="Glyco_trans_4-like_N"/>
</dbReference>
<proteinExistence type="predicted"/>
<reference evidence="2 3" key="1">
    <citation type="submission" date="2016-12" db="EMBL/GenBank/DDBJ databases">
        <authorList>
            <person name="Song W.-J."/>
            <person name="Kurnit D.M."/>
        </authorList>
    </citation>
    <scope>NUCLEOTIDE SEQUENCE [LARGE SCALE GENOMIC DNA]</scope>
    <source>
        <strain evidence="2 3">HSG9</strain>
    </source>
</reference>
<dbReference type="Proteomes" id="UP000191680">
    <property type="component" value="Unassembled WGS sequence"/>
</dbReference>
<dbReference type="RefSeq" id="WP_080318757.1">
    <property type="nucleotide sequence ID" value="NZ_MTBC01000004.1"/>
</dbReference>
<evidence type="ECO:0000259" key="1">
    <source>
        <dbReference type="Pfam" id="PF13439"/>
    </source>
</evidence>
<dbReference type="OrthoDB" id="9794575at2"/>
<organism evidence="2 3">
    <name type="scientific">Croceivirga radicis</name>
    <dbReference type="NCBI Taxonomy" id="1929488"/>
    <lineage>
        <taxon>Bacteria</taxon>
        <taxon>Pseudomonadati</taxon>
        <taxon>Bacteroidota</taxon>
        <taxon>Flavobacteriia</taxon>
        <taxon>Flavobacteriales</taxon>
        <taxon>Flavobacteriaceae</taxon>
        <taxon>Croceivirga</taxon>
    </lineage>
</organism>
<evidence type="ECO:0000313" key="2">
    <source>
        <dbReference type="EMBL" id="OQD42963.1"/>
    </source>
</evidence>
<dbReference type="AlphaFoldDB" id="A0A1V6LRZ9"/>
<sequence length="428" mass="48733">MKKVLIVTYYWPPAGGPGVQRWLNFVRFLPEFEVAPTVYIPKNPHYPLTDKSLVDKVPENVTILKQPIWEPYGLAKLFSGKKTKRISSGIIANKEKQSVLERLMLWIRGNLFVPDARKFWVKPSVLYLESYLKEHQIDTLITTGPPHSLHLIGLKLKNKLQINWIADFRDPWTSIGYHSKLKLSKSTRKTHKQLELEVLNQADTVIVTSKHTQLEFSKLTNRPIKVITNGYLPNTANCQVDQTFTLSHIGSLLTDRNPKLLWEVLRELSMELSDFKAHLKIKLVGTTGKAIIDSLKSNGLENNLELIPYVAHDSVLMHQKSAQVLLLLEIDSDRTRGIIPGKLFEYFNAKRPILAIGPNNWEAGNMVVDHRVGSYAPANEKEQIKNAVLAFYSDFKNGNLSVEAEGIQKYQRSYLAKDLAKVIHGNRN</sequence>
<accession>A0A1V6LRZ9</accession>
<protein>
    <submittedName>
        <fullName evidence="2">Glycosyl transferase family 1</fullName>
    </submittedName>
</protein>
<evidence type="ECO:0000313" key="3">
    <source>
        <dbReference type="Proteomes" id="UP000191680"/>
    </source>
</evidence>
<dbReference type="Pfam" id="PF13439">
    <property type="entry name" value="Glyco_transf_4"/>
    <property type="match status" value="1"/>
</dbReference>
<name>A0A1V6LRZ9_9FLAO</name>
<feature type="domain" description="Glycosyltransferase subfamily 4-like N-terminal" evidence="1">
    <location>
        <begin position="109"/>
        <end position="230"/>
    </location>
</feature>
<dbReference type="EMBL" id="MTBC01000004">
    <property type="protein sequence ID" value="OQD42963.1"/>
    <property type="molecule type" value="Genomic_DNA"/>
</dbReference>
<dbReference type="GO" id="GO:0016757">
    <property type="term" value="F:glycosyltransferase activity"/>
    <property type="evidence" value="ECO:0007669"/>
    <property type="project" value="UniProtKB-ARBA"/>
</dbReference>